<feature type="compositionally biased region" description="Basic and acidic residues" evidence="10">
    <location>
        <begin position="243"/>
        <end position="258"/>
    </location>
</feature>
<evidence type="ECO:0000256" key="7">
    <source>
        <dbReference type="ARBA" id="ARBA00023326"/>
    </source>
</evidence>
<dbReference type="EMBL" id="JAKKZF010000004">
    <property type="protein sequence ID" value="MCG0062005.1"/>
    <property type="molecule type" value="Genomic_DNA"/>
</dbReference>
<dbReference type="PANTHER" id="PTHR34876">
    <property type="match status" value="1"/>
</dbReference>
<dbReference type="Gene3D" id="3.20.20.40">
    <property type="entry name" value="1, 4-beta cellobiohydrolase"/>
    <property type="match status" value="1"/>
</dbReference>
<evidence type="ECO:0000256" key="4">
    <source>
        <dbReference type="ARBA" id="ARBA00023157"/>
    </source>
</evidence>
<dbReference type="PROSITE" id="PS51172">
    <property type="entry name" value="CBM3"/>
    <property type="match status" value="1"/>
</dbReference>
<dbReference type="RefSeq" id="WP_086697933.1">
    <property type="nucleotide sequence ID" value="NZ_JAKKZF010000004.1"/>
</dbReference>
<evidence type="ECO:0000259" key="11">
    <source>
        <dbReference type="PROSITE" id="PS51172"/>
    </source>
</evidence>
<feature type="domain" description="CBM3" evidence="11">
    <location>
        <begin position="133"/>
        <end position="285"/>
    </location>
</feature>
<evidence type="ECO:0000313" key="12">
    <source>
        <dbReference type="EMBL" id="MCG0062005.1"/>
    </source>
</evidence>
<dbReference type="GO" id="GO:0016787">
    <property type="term" value="F:hydrolase activity"/>
    <property type="evidence" value="ECO:0007669"/>
    <property type="project" value="UniProtKB-KW"/>
</dbReference>
<dbReference type="SUPFAM" id="SSF49384">
    <property type="entry name" value="Carbohydrate-binding domain"/>
    <property type="match status" value="1"/>
</dbReference>
<evidence type="ECO:0000256" key="2">
    <source>
        <dbReference type="ARBA" id="ARBA00022801"/>
    </source>
</evidence>
<keyword evidence="13" id="KW-1185">Reference proteome</keyword>
<keyword evidence="4" id="KW-1015">Disulfide bond</keyword>
<comment type="caution">
    <text evidence="12">The sequence shown here is derived from an EMBL/GenBank/DDBJ whole genome shotgun (WGS) entry which is preliminary data.</text>
</comment>
<evidence type="ECO:0000256" key="10">
    <source>
        <dbReference type="SAM" id="MobiDB-lite"/>
    </source>
</evidence>
<name>A0ABS9J8X7_9ACTN</name>
<dbReference type="InterPro" id="IPR008965">
    <property type="entry name" value="CBM2/CBM3_carb-bd_dom_sf"/>
</dbReference>
<keyword evidence="1 9" id="KW-0732">Signal</keyword>
<evidence type="ECO:0000256" key="5">
    <source>
        <dbReference type="ARBA" id="ARBA00023277"/>
    </source>
</evidence>
<accession>A0ABS9J8X7</accession>
<reference evidence="12 13" key="1">
    <citation type="submission" date="2022-01" db="EMBL/GenBank/DDBJ databases">
        <title>Draft Genome Sequences of Seven Type Strains of the Genus Streptomyces.</title>
        <authorList>
            <person name="Aziz S."/>
            <person name="Coretto E."/>
            <person name="Chronakova A."/>
            <person name="Sproer C."/>
            <person name="Huber K."/>
            <person name="Nouioui I."/>
            <person name="Gross H."/>
        </authorList>
    </citation>
    <scope>NUCLEOTIDE SEQUENCE [LARGE SCALE GENOMIC DNA]</scope>
    <source>
        <strain evidence="12 13">DSM 41685</strain>
    </source>
</reference>
<dbReference type="Proteomes" id="UP001299012">
    <property type="component" value="Unassembled WGS sequence"/>
</dbReference>
<keyword evidence="7 9" id="KW-0624">Polysaccharide degradation</keyword>
<evidence type="ECO:0000256" key="1">
    <source>
        <dbReference type="ARBA" id="ARBA00022729"/>
    </source>
</evidence>
<dbReference type="InterPro" id="IPR001524">
    <property type="entry name" value="Glyco_hydro_6_CS"/>
</dbReference>
<keyword evidence="6 9" id="KW-0326">Glycosidase</keyword>
<dbReference type="InterPro" id="IPR001956">
    <property type="entry name" value="CBM3"/>
</dbReference>
<evidence type="ECO:0000256" key="9">
    <source>
        <dbReference type="RuleBase" id="RU361186"/>
    </source>
</evidence>
<dbReference type="EC" id="3.2.1.-" evidence="9"/>
<keyword evidence="2 9" id="KW-0378">Hydrolase</keyword>
<dbReference type="PROSITE" id="PS00655">
    <property type="entry name" value="GLYCOSYL_HYDROL_F6_1"/>
    <property type="match status" value="1"/>
</dbReference>
<feature type="signal peptide" evidence="9">
    <location>
        <begin position="1"/>
        <end position="42"/>
    </location>
</feature>
<dbReference type="PANTHER" id="PTHR34876:SF4">
    <property type="entry name" value="1,4-BETA-D-GLUCAN CELLOBIOHYDROLASE C-RELATED"/>
    <property type="match status" value="1"/>
</dbReference>
<feature type="chain" id="PRO_5044999680" description="Glucanase" evidence="9">
    <location>
        <begin position="43"/>
        <end position="285"/>
    </location>
</feature>
<evidence type="ECO:0000256" key="6">
    <source>
        <dbReference type="ARBA" id="ARBA00023295"/>
    </source>
</evidence>
<gene>
    <name evidence="12" type="ORF">L0F81_01675</name>
</gene>
<evidence type="ECO:0000313" key="13">
    <source>
        <dbReference type="Proteomes" id="UP001299012"/>
    </source>
</evidence>
<evidence type="ECO:0000256" key="8">
    <source>
        <dbReference type="PROSITE-ProRule" id="PRU10056"/>
    </source>
</evidence>
<dbReference type="InterPro" id="IPR036434">
    <property type="entry name" value="Beta_cellobiohydrolase_sf"/>
</dbReference>
<feature type="active site" evidence="8">
    <location>
        <position position="147"/>
    </location>
</feature>
<dbReference type="Pfam" id="PF01341">
    <property type="entry name" value="Glyco_hydro_6"/>
    <property type="match status" value="1"/>
</dbReference>
<feature type="region of interest" description="Disordered" evidence="10">
    <location>
        <begin position="242"/>
        <end position="263"/>
    </location>
</feature>
<sequence length="285" mass="29332">MTHAARREPARWPRPGRRRCRAASTGAALATLALGLAGQLTAQPAAAAPAHVDNPFAGASFYVNPDCTDLVGTSVARTPDATLRAKMRTVGGHPTAVWLDRIAALGGCDANAGRKSLADHLDPALAQKKRGQPITATFVVYDLPGRDCAALASDGELPLTQAGLDRYKSEYIDAVAHVFQNDDASATDNAWCDDAAVGCAGARLKVVPLSTPVAGADACLEAGSASGALAAGRSTGALRLRPAKADRSDFDETDDHSHGTATPYTDARAIPAYLGTTPAWGAPPA</sequence>
<keyword evidence="3 9" id="KW-0136">Cellulose degradation</keyword>
<evidence type="ECO:0000256" key="3">
    <source>
        <dbReference type="ARBA" id="ARBA00023001"/>
    </source>
</evidence>
<comment type="similarity">
    <text evidence="9">Belongs to the glycosyl hydrolase family 6.</text>
</comment>
<keyword evidence="5 9" id="KW-0119">Carbohydrate metabolism</keyword>
<organism evidence="12 13">
    <name type="scientific">Streptomyces tricolor</name>
    <dbReference type="NCBI Taxonomy" id="68277"/>
    <lineage>
        <taxon>Bacteria</taxon>
        <taxon>Bacillati</taxon>
        <taxon>Actinomycetota</taxon>
        <taxon>Actinomycetes</taxon>
        <taxon>Kitasatosporales</taxon>
        <taxon>Streptomycetaceae</taxon>
        <taxon>Streptomyces</taxon>
        <taxon>Streptomyces violaceoruber group</taxon>
    </lineage>
</organism>
<protein>
    <recommendedName>
        <fullName evidence="9">Glucanase</fullName>
        <ecNumber evidence="9">3.2.1.-</ecNumber>
    </recommendedName>
</protein>
<proteinExistence type="inferred from homology"/>
<dbReference type="PRINTS" id="PR00733">
    <property type="entry name" value="GLHYDRLASE6"/>
</dbReference>
<dbReference type="InterPro" id="IPR016288">
    <property type="entry name" value="Beta_cellobiohydrolase"/>
</dbReference>
<dbReference type="SUPFAM" id="SSF51989">
    <property type="entry name" value="Glycosyl hydrolases family 6, cellulases"/>
    <property type="match status" value="1"/>
</dbReference>